<comment type="caution">
    <text evidence="2">The sequence shown here is derived from an EMBL/GenBank/DDBJ whole genome shotgun (WGS) entry which is preliminary data.</text>
</comment>
<sequence length="105" mass="11788">MRRTAQRARRSSLTEKEREQILENRRSTYQMKRRKVGDATNNEGRAGTSSGMESDRGKRVRNDQEAGPSRIGGILQQQLFVTKNRSSGQKCLTTSFSATIVGGRL</sequence>
<protein>
    <submittedName>
        <fullName evidence="2">Uncharacterized protein</fullName>
    </submittedName>
</protein>
<organism evidence="2 3">
    <name type="scientific">Papaver atlanticum</name>
    <dbReference type="NCBI Taxonomy" id="357466"/>
    <lineage>
        <taxon>Eukaryota</taxon>
        <taxon>Viridiplantae</taxon>
        <taxon>Streptophyta</taxon>
        <taxon>Embryophyta</taxon>
        <taxon>Tracheophyta</taxon>
        <taxon>Spermatophyta</taxon>
        <taxon>Magnoliopsida</taxon>
        <taxon>Ranunculales</taxon>
        <taxon>Papaveraceae</taxon>
        <taxon>Papaveroideae</taxon>
        <taxon>Papaver</taxon>
    </lineage>
</organism>
<dbReference type="AlphaFoldDB" id="A0AAD4X5F8"/>
<feature type="compositionally biased region" description="Basic residues" evidence="1">
    <location>
        <begin position="1"/>
        <end position="10"/>
    </location>
</feature>
<feature type="region of interest" description="Disordered" evidence="1">
    <location>
        <begin position="1"/>
        <end position="71"/>
    </location>
</feature>
<gene>
    <name evidence="2" type="ORF">MKW98_026757</name>
</gene>
<feature type="compositionally biased region" description="Polar residues" evidence="1">
    <location>
        <begin position="39"/>
        <end position="52"/>
    </location>
</feature>
<proteinExistence type="predicted"/>
<reference evidence="2" key="1">
    <citation type="submission" date="2022-04" db="EMBL/GenBank/DDBJ databases">
        <title>A functionally conserved STORR gene fusion in Papaver species that diverged 16.8 million years ago.</title>
        <authorList>
            <person name="Catania T."/>
        </authorList>
    </citation>
    <scope>NUCLEOTIDE SEQUENCE</scope>
    <source>
        <strain evidence="2">S-188037</strain>
    </source>
</reference>
<accession>A0AAD4X5F8</accession>
<dbReference type="EMBL" id="JAJJMB010016078">
    <property type="protein sequence ID" value="KAI3849843.1"/>
    <property type="molecule type" value="Genomic_DNA"/>
</dbReference>
<evidence type="ECO:0000256" key="1">
    <source>
        <dbReference type="SAM" id="MobiDB-lite"/>
    </source>
</evidence>
<dbReference type="Proteomes" id="UP001202328">
    <property type="component" value="Unassembled WGS sequence"/>
</dbReference>
<name>A0AAD4X5F8_9MAGN</name>
<evidence type="ECO:0000313" key="3">
    <source>
        <dbReference type="Proteomes" id="UP001202328"/>
    </source>
</evidence>
<evidence type="ECO:0000313" key="2">
    <source>
        <dbReference type="EMBL" id="KAI3849843.1"/>
    </source>
</evidence>
<feature type="compositionally biased region" description="Basic and acidic residues" evidence="1">
    <location>
        <begin position="12"/>
        <end position="26"/>
    </location>
</feature>
<keyword evidence="3" id="KW-1185">Reference proteome</keyword>
<feature type="compositionally biased region" description="Basic and acidic residues" evidence="1">
    <location>
        <begin position="53"/>
        <end position="64"/>
    </location>
</feature>